<keyword evidence="6 14" id="KW-0479">Metal-binding</keyword>
<evidence type="ECO:0000256" key="12">
    <source>
        <dbReference type="PIRSR" id="PIRSR606262-1"/>
    </source>
</evidence>
<evidence type="ECO:0000256" key="5">
    <source>
        <dbReference type="ARBA" id="ARBA00018266"/>
    </source>
</evidence>
<comment type="catalytic activity">
    <reaction evidence="10 15">
        <text>2'-deoxycytidine + H2O + H(+) = 2'-deoxyuridine + NH4(+)</text>
        <dbReference type="Rhea" id="RHEA:13433"/>
        <dbReference type="ChEBI" id="CHEBI:15377"/>
        <dbReference type="ChEBI" id="CHEBI:15378"/>
        <dbReference type="ChEBI" id="CHEBI:15698"/>
        <dbReference type="ChEBI" id="CHEBI:16450"/>
        <dbReference type="ChEBI" id="CHEBI:28938"/>
        <dbReference type="EC" id="3.5.4.5"/>
    </reaction>
</comment>
<comment type="similarity">
    <text evidence="3 15">Belongs to the cytidine and deoxycytidylate deaminase family.</text>
</comment>
<reference evidence="18" key="1">
    <citation type="submission" date="2016-11" db="EMBL/GenBank/DDBJ databases">
        <authorList>
            <person name="Varghese N."/>
            <person name="Submissions S."/>
        </authorList>
    </citation>
    <scope>NUCLEOTIDE SEQUENCE [LARGE SCALE GENOMIC DNA]</scope>
    <source>
        <strain evidence="18">DSM 15807</strain>
    </source>
</reference>
<evidence type="ECO:0000256" key="13">
    <source>
        <dbReference type="PIRSR" id="PIRSR606262-2"/>
    </source>
</evidence>
<feature type="active site" description="Proton donor" evidence="12">
    <location>
        <position position="58"/>
    </location>
</feature>
<dbReference type="GO" id="GO:0004126">
    <property type="term" value="F:cytidine deaminase activity"/>
    <property type="evidence" value="ECO:0007669"/>
    <property type="project" value="UniProtKB-UniRule"/>
</dbReference>
<dbReference type="Gene3D" id="3.40.140.10">
    <property type="entry name" value="Cytidine Deaminase, domain 2"/>
    <property type="match status" value="1"/>
</dbReference>
<dbReference type="PANTHER" id="PTHR11644">
    <property type="entry name" value="CYTIDINE DEAMINASE"/>
    <property type="match status" value="1"/>
</dbReference>
<dbReference type="PANTHER" id="PTHR11644:SF2">
    <property type="entry name" value="CYTIDINE DEAMINASE"/>
    <property type="match status" value="1"/>
</dbReference>
<dbReference type="PROSITE" id="PS00903">
    <property type="entry name" value="CYT_DCMP_DEAMINASES_1"/>
    <property type="match status" value="1"/>
</dbReference>
<dbReference type="PROSITE" id="PS51747">
    <property type="entry name" value="CYT_DCMP_DEAMINASES_2"/>
    <property type="match status" value="1"/>
</dbReference>
<protein>
    <recommendedName>
        <fullName evidence="5 15">Cytidine deaminase</fullName>
        <ecNumber evidence="4 15">3.5.4.5</ecNumber>
    </recommendedName>
    <alternativeName>
        <fullName evidence="9 15">Cytidine aminohydrolase</fullName>
    </alternativeName>
</protein>
<dbReference type="InterPro" id="IPR006262">
    <property type="entry name" value="Cyt_deam_tetra"/>
</dbReference>
<evidence type="ECO:0000256" key="8">
    <source>
        <dbReference type="ARBA" id="ARBA00022833"/>
    </source>
</evidence>
<evidence type="ECO:0000256" key="15">
    <source>
        <dbReference type="RuleBase" id="RU364006"/>
    </source>
</evidence>
<dbReference type="AlphaFoldDB" id="A0A1M5R231"/>
<comment type="cofactor">
    <cofactor evidence="1 14 15">
        <name>Zn(2+)</name>
        <dbReference type="ChEBI" id="CHEBI:29105"/>
    </cofactor>
</comment>
<feature type="domain" description="CMP/dCMP-type deaminase" evidence="16">
    <location>
        <begin position="4"/>
        <end position="129"/>
    </location>
</feature>
<keyword evidence="7 15" id="KW-0378">Hydrolase</keyword>
<dbReference type="InterPro" id="IPR050202">
    <property type="entry name" value="Cyt/Deoxycyt_deaminase"/>
</dbReference>
<evidence type="ECO:0000256" key="10">
    <source>
        <dbReference type="ARBA" id="ARBA00049252"/>
    </source>
</evidence>
<evidence type="ECO:0000256" key="2">
    <source>
        <dbReference type="ARBA" id="ARBA00003949"/>
    </source>
</evidence>
<comment type="catalytic activity">
    <reaction evidence="11 15">
        <text>cytidine + H2O + H(+) = uridine + NH4(+)</text>
        <dbReference type="Rhea" id="RHEA:16069"/>
        <dbReference type="ChEBI" id="CHEBI:15377"/>
        <dbReference type="ChEBI" id="CHEBI:15378"/>
        <dbReference type="ChEBI" id="CHEBI:16704"/>
        <dbReference type="ChEBI" id="CHEBI:17562"/>
        <dbReference type="ChEBI" id="CHEBI:28938"/>
        <dbReference type="EC" id="3.5.4.5"/>
    </reaction>
</comment>
<dbReference type="OrthoDB" id="9795347at2"/>
<dbReference type="FunFam" id="3.40.140.10:FF:000008">
    <property type="entry name" value="Cytidine deaminase"/>
    <property type="match status" value="1"/>
</dbReference>
<evidence type="ECO:0000256" key="3">
    <source>
        <dbReference type="ARBA" id="ARBA00006576"/>
    </source>
</evidence>
<evidence type="ECO:0000313" key="17">
    <source>
        <dbReference type="EMBL" id="SHH20444.1"/>
    </source>
</evidence>
<dbReference type="GO" id="GO:0072527">
    <property type="term" value="P:pyrimidine-containing compound metabolic process"/>
    <property type="evidence" value="ECO:0007669"/>
    <property type="project" value="UniProtKB-ARBA"/>
</dbReference>
<dbReference type="RefSeq" id="WP_073071350.1">
    <property type="nucleotide sequence ID" value="NZ_FQXN01000001.1"/>
</dbReference>
<dbReference type="InterPro" id="IPR016192">
    <property type="entry name" value="APOBEC/CMP_deaminase_Zn-bd"/>
</dbReference>
<evidence type="ECO:0000256" key="6">
    <source>
        <dbReference type="ARBA" id="ARBA00022723"/>
    </source>
</evidence>
<evidence type="ECO:0000256" key="11">
    <source>
        <dbReference type="ARBA" id="ARBA00049558"/>
    </source>
</evidence>
<dbReference type="CDD" id="cd01283">
    <property type="entry name" value="cytidine_deaminase"/>
    <property type="match status" value="1"/>
</dbReference>
<dbReference type="GO" id="GO:0055086">
    <property type="term" value="P:nucleobase-containing small molecule metabolic process"/>
    <property type="evidence" value="ECO:0007669"/>
    <property type="project" value="UniProtKB-ARBA"/>
</dbReference>
<name>A0A1M5R231_9BACT</name>
<dbReference type="NCBIfam" id="NF004064">
    <property type="entry name" value="PRK05578.1"/>
    <property type="match status" value="1"/>
</dbReference>
<feature type="binding site" evidence="13">
    <location>
        <begin position="45"/>
        <end position="51"/>
    </location>
    <ligand>
        <name>substrate</name>
    </ligand>
</feature>
<evidence type="ECO:0000259" key="16">
    <source>
        <dbReference type="PROSITE" id="PS51747"/>
    </source>
</evidence>
<dbReference type="Pfam" id="PF00383">
    <property type="entry name" value="dCMP_cyt_deam_1"/>
    <property type="match status" value="1"/>
</dbReference>
<dbReference type="InterPro" id="IPR002125">
    <property type="entry name" value="CMP_dCMP_dom"/>
</dbReference>
<organism evidence="17 18">
    <name type="scientific">Thermosipho atlanticus DSM 15807</name>
    <dbReference type="NCBI Taxonomy" id="1123380"/>
    <lineage>
        <taxon>Bacteria</taxon>
        <taxon>Thermotogati</taxon>
        <taxon>Thermotogota</taxon>
        <taxon>Thermotogae</taxon>
        <taxon>Thermotogales</taxon>
        <taxon>Fervidobacteriaceae</taxon>
        <taxon>Thermosipho</taxon>
    </lineage>
</organism>
<gene>
    <name evidence="17" type="ORF">SAMN02745199_0295</name>
</gene>
<evidence type="ECO:0000256" key="1">
    <source>
        <dbReference type="ARBA" id="ARBA00001947"/>
    </source>
</evidence>
<dbReference type="EC" id="3.5.4.5" evidence="4 15"/>
<dbReference type="EMBL" id="FQXN01000001">
    <property type="protein sequence ID" value="SHH20444.1"/>
    <property type="molecule type" value="Genomic_DNA"/>
</dbReference>
<dbReference type="SUPFAM" id="SSF53927">
    <property type="entry name" value="Cytidine deaminase-like"/>
    <property type="match status" value="1"/>
</dbReference>
<dbReference type="STRING" id="1123380.SAMN02745199_0295"/>
<dbReference type="GO" id="GO:0042802">
    <property type="term" value="F:identical protein binding"/>
    <property type="evidence" value="ECO:0007669"/>
    <property type="project" value="UniProtKB-ARBA"/>
</dbReference>
<evidence type="ECO:0000256" key="14">
    <source>
        <dbReference type="PIRSR" id="PIRSR606262-3"/>
    </source>
</evidence>
<evidence type="ECO:0000256" key="4">
    <source>
        <dbReference type="ARBA" id="ARBA00012783"/>
    </source>
</evidence>
<dbReference type="GO" id="GO:0005829">
    <property type="term" value="C:cytosol"/>
    <property type="evidence" value="ECO:0007669"/>
    <property type="project" value="TreeGrafter"/>
</dbReference>
<dbReference type="NCBIfam" id="TIGR01354">
    <property type="entry name" value="cyt_deam_tetra"/>
    <property type="match status" value="1"/>
</dbReference>
<dbReference type="InterPro" id="IPR016193">
    <property type="entry name" value="Cytidine_deaminase-like"/>
</dbReference>
<feature type="binding site" evidence="14">
    <location>
        <position position="89"/>
    </location>
    <ligand>
        <name>Zn(2+)</name>
        <dbReference type="ChEBI" id="CHEBI:29105"/>
        <note>catalytic</note>
    </ligand>
</feature>
<proteinExistence type="inferred from homology"/>
<accession>A0A1M5R231</accession>
<feature type="binding site" evidence="14">
    <location>
        <position position="56"/>
    </location>
    <ligand>
        <name>Zn(2+)</name>
        <dbReference type="ChEBI" id="CHEBI:29105"/>
        <note>catalytic</note>
    </ligand>
</feature>
<keyword evidence="8 14" id="KW-0862">Zinc</keyword>
<dbReference type="GO" id="GO:0008270">
    <property type="term" value="F:zinc ion binding"/>
    <property type="evidence" value="ECO:0007669"/>
    <property type="project" value="UniProtKB-UniRule"/>
</dbReference>
<evidence type="ECO:0000256" key="9">
    <source>
        <dbReference type="ARBA" id="ARBA00032005"/>
    </source>
</evidence>
<evidence type="ECO:0000313" key="18">
    <source>
        <dbReference type="Proteomes" id="UP000242592"/>
    </source>
</evidence>
<feature type="binding site" evidence="14">
    <location>
        <position position="92"/>
    </location>
    <ligand>
        <name>Zn(2+)</name>
        <dbReference type="ChEBI" id="CHEBI:29105"/>
        <note>catalytic</note>
    </ligand>
</feature>
<sequence>MEKKKTEELIEKAFQARENAYAPYSNFKVGAALLTKSGKIYTGSNIENASYGLTCCAERVAIFKAISDGEKNFDTIVIVGGTKDPISPCGACRQVMAEFGDFNVILVSKDKKIKKMTVKDLLPYSFEKENLKE</sequence>
<keyword evidence="18" id="KW-1185">Reference proteome</keyword>
<comment type="function">
    <text evidence="2 15">This enzyme scavenges exogenous and endogenous cytidine and 2'-deoxycytidine for UMP synthesis.</text>
</comment>
<evidence type="ECO:0000256" key="7">
    <source>
        <dbReference type="ARBA" id="ARBA00022801"/>
    </source>
</evidence>
<dbReference type="Proteomes" id="UP000242592">
    <property type="component" value="Unassembled WGS sequence"/>
</dbReference>